<accession>A0A7D6VDH1</accession>
<feature type="domain" description="YdbS-like PH" evidence="3">
    <location>
        <begin position="80"/>
        <end position="150"/>
    </location>
</feature>
<dbReference type="EMBL" id="CP059399">
    <property type="protein sequence ID" value="QLY32774.1"/>
    <property type="molecule type" value="Genomic_DNA"/>
</dbReference>
<keyword evidence="2" id="KW-0472">Membrane</keyword>
<feature type="transmembrane region" description="Helical" evidence="2">
    <location>
        <begin position="63"/>
        <end position="81"/>
    </location>
</feature>
<dbReference type="Pfam" id="PF03703">
    <property type="entry name" value="bPH_2"/>
    <property type="match status" value="1"/>
</dbReference>
<dbReference type="KEGG" id="nhu:H0264_11420"/>
<sequence length="541" mass="58480">MSQPQAPDPAVPETVPGRRDDIADGWQRLDRRMLLVHPVTELIRFIPVLLFSFIAGARSDNHMWSLAVVGVIVLLALTRWFTTTYRITPDNVELRTGLIQRKKLSVPRTRVRSVDVEADLLHRALGLAVLSIGTGQQAERGDQFKLDSLDARLVPELRLALLAHTADNGAGQQVPAQPAPTSKSETLPGAPSADAAAAPPLSSGTLETVARTHEPVEIAHWRPEWVRYAPLSLTGFAIIAPIVGLAFQYGVADLIFDSSAVQGVSHRGAIFIAATVVVLIIALIVIVSLAACARYLTTYFGLQVLDDGKTLHIRHGLFTTRQTTLDLARLRGATVNEPLLLRLAGAAELEAIMTGTDPRQKLLPQAPRAAVDRTLAQLVDTASELIAAQLTSHGPTALRRRFTRTLGPVAGIAAALLVFSLAGVHVPLWIWILAIAAVPVALALAWDRYRGLGHAVLPATGDNPTWLITRNGSLDRDRDHLESPGIIGWTVRQSFFQRRGGVATIIAASAAGKKRYHIIDIPIDQAWQLIESVTPGQLGSR</sequence>
<feature type="transmembrane region" description="Helical" evidence="2">
    <location>
        <begin position="228"/>
        <end position="249"/>
    </location>
</feature>
<dbReference type="InterPro" id="IPR014529">
    <property type="entry name" value="UCP026631"/>
</dbReference>
<evidence type="ECO:0000313" key="4">
    <source>
        <dbReference type="EMBL" id="QLY32774.1"/>
    </source>
</evidence>
<keyword evidence="5" id="KW-1185">Reference proteome</keyword>
<proteinExistence type="predicted"/>
<dbReference type="PANTHER" id="PTHR34473">
    <property type="entry name" value="UPF0699 TRANSMEMBRANE PROTEIN YDBS"/>
    <property type="match status" value="1"/>
</dbReference>
<keyword evidence="2" id="KW-1133">Transmembrane helix</keyword>
<feature type="transmembrane region" description="Helical" evidence="2">
    <location>
        <begin position="405"/>
        <end position="422"/>
    </location>
</feature>
<dbReference type="Proteomes" id="UP000515512">
    <property type="component" value="Chromosome"/>
</dbReference>
<feature type="transmembrane region" description="Helical" evidence="2">
    <location>
        <begin position="428"/>
        <end position="446"/>
    </location>
</feature>
<feature type="compositionally biased region" description="Low complexity" evidence="1">
    <location>
        <begin position="187"/>
        <end position="201"/>
    </location>
</feature>
<dbReference type="PANTHER" id="PTHR34473:SF2">
    <property type="entry name" value="UPF0699 TRANSMEMBRANE PROTEIN YDBT"/>
    <property type="match status" value="1"/>
</dbReference>
<protein>
    <submittedName>
        <fullName evidence="4">PH domain-containing protein</fullName>
    </submittedName>
</protein>
<keyword evidence="2" id="KW-0812">Transmembrane</keyword>
<feature type="region of interest" description="Disordered" evidence="1">
    <location>
        <begin position="170"/>
        <end position="201"/>
    </location>
</feature>
<dbReference type="PIRSF" id="PIRSF026631">
    <property type="entry name" value="UCP026631"/>
    <property type="match status" value="1"/>
</dbReference>
<dbReference type="RefSeq" id="WP_181583939.1">
    <property type="nucleotide sequence ID" value="NZ_CP059399.1"/>
</dbReference>
<evidence type="ECO:0000259" key="3">
    <source>
        <dbReference type="Pfam" id="PF03703"/>
    </source>
</evidence>
<evidence type="ECO:0000256" key="2">
    <source>
        <dbReference type="SAM" id="Phobius"/>
    </source>
</evidence>
<evidence type="ECO:0000256" key="1">
    <source>
        <dbReference type="SAM" id="MobiDB-lite"/>
    </source>
</evidence>
<feature type="compositionally biased region" description="Polar residues" evidence="1">
    <location>
        <begin position="170"/>
        <end position="185"/>
    </location>
</feature>
<organism evidence="4 5">
    <name type="scientific">Nocardia huaxiensis</name>
    <dbReference type="NCBI Taxonomy" id="2755382"/>
    <lineage>
        <taxon>Bacteria</taxon>
        <taxon>Bacillati</taxon>
        <taxon>Actinomycetota</taxon>
        <taxon>Actinomycetes</taxon>
        <taxon>Mycobacteriales</taxon>
        <taxon>Nocardiaceae</taxon>
        <taxon>Nocardia</taxon>
    </lineage>
</organism>
<reference evidence="4 5" key="1">
    <citation type="submission" date="2020-07" db="EMBL/GenBank/DDBJ databases">
        <authorList>
            <person name="Zhuang K."/>
            <person name="Ran Y."/>
        </authorList>
    </citation>
    <scope>NUCLEOTIDE SEQUENCE [LARGE SCALE GENOMIC DNA]</scope>
    <source>
        <strain evidence="4 5">WCH-YHL-001</strain>
    </source>
</reference>
<feature type="transmembrane region" description="Helical" evidence="2">
    <location>
        <begin position="269"/>
        <end position="293"/>
    </location>
</feature>
<dbReference type="InterPro" id="IPR005182">
    <property type="entry name" value="YdbS-like_PH"/>
</dbReference>
<gene>
    <name evidence="4" type="ORF">H0264_11420</name>
</gene>
<evidence type="ECO:0000313" key="5">
    <source>
        <dbReference type="Proteomes" id="UP000515512"/>
    </source>
</evidence>
<feature type="transmembrane region" description="Helical" evidence="2">
    <location>
        <begin position="34"/>
        <end position="57"/>
    </location>
</feature>
<name>A0A7D6VDH1_9NOCA</name>
<dbReference type="AlphaFoldDB" id="A0A7D6VDH1"/>